<dbReference type="FunFam" id="2.40.37.10:FF:000006">
    <property type="entry name" value="Alanine racemase"/>
    <property type="match status" value="1"/>
</dbReference>
<feature type="domain" description="Alanine racemase C-terminal" evidence="8">
    <location>
        <begin position="246"/>
        <end position="374"/>
    </location>
</feature>
<evidence type="ECO:0000256" key="3">
    <source>
        <dbReference type="ARBA" id="ARBA00022898"/>
    </source>
</evidence>
<organism evidence="9 10">
    <name type="scientific">Clostridium grantii DSM 8605</name>
    <dbReference type="NCBI Taxonomy" id="1121316"/>
    <lineage>
        <taxon>Bacteria</taxon>
        <taxon>Bacillati</taxon>
        <taxon>Bacillota</taxon>
        <taxon>Clostridia</taxon>
        <taxon>Eubacteriales</taxon>
        <taxon>Clostridiaceae</taxon>
        <taxon>Clostridium</taxon>
    </lineage>
</organism>
<dbReference type="EMBL" id="FQXM01000007">
    <property type="protein sequence ID" value="SHH57876.1"/>
    <property type="molecule type" value="Genomic_DNA"/>
</dbReference>
<gene>
    <name evidence="9" type="ORF">SAMN02745207_01574</name>
</gene>
<feature type="binding site" evidence="5 7">
    <location>
        <position position="315"/>
    </location>
    <ligand>
        <name>substrate</name>
    </ligand>
</feature>
<dbReference type="InterPro" id="IPR020622">
    <property type="entry name" value="Ala_racemase_pyridoxalP-BS"/>
</dbReference>
<dbReference type="InterPro" id="IPR029066">
    <property type="entry name" value="PLP-binding_barrel"/>
</dbReference>
<evidence type="ECO:0000259" key="8">
    <source>
        <dbReference type="SMART" id="SM01005"/>
    </source>
</evidence>
<feature type="modified residue" description="N6-(pyridoxal phosphate)lysine" evidence="5 6">
    <location>
        <position position="38"/>
    </location>
</feature>
<dbReference type="OrthoDB" id="9813814at2"/>
<evidence type="ECO:0000256" key="4">
    <source>
        <dbReference type="ARBA" id="ARBA00023235"/>
    </source>
</evidence>
<dbReference type="SUPFAM" id="SSF51419">
    <property type="entry name" value="PLP-binding barrel"/>
    <property type="match status" value="1"/>
</dbReference>
<evidence type="ECO:0000313" key="9">
    <source>
        <dbReference type="EMBL" id="SHH57876.1"/>
    </source>
</evidence>
<reference evidence="9 10" key="1">
    <citation type="submission" date="2016-11" db="EMBL/GenBank/DDBJ databases">
        <authorList>
            <person name="Jaros S."/>
            <person name="Januszkiewicz K."/>
            <person name="Wedrychowicz H."/>
        </authorList>
    </citation>
    <scope>NUCLEOTIDE SEQUENCE [LARGE SCALE GENOMIC DNA]</scope>
    <source>
        <strain evidence="9 10">DSM 8605</strain>
    </source>
</reference>
<comment type="catalytic activity">
    <reaction evidence="1 5">
        <text>L-alanine = D-alanine</text>
        <dbReference type="Rhea" id="RHEA:20249"/>
        <dbReference type="ChEBI" id="CHEBI:57416"/>
        <dbReference type="ChEBI" id="CHEBI:57972"/>
        <dbReference type="EC" id="5.1.1.1"/>
    </reaction>
</comment>
<dbReference type="GO" id="GO:0005829">
    <property type="term" value="C:cytosol"/>
    <property type="evidence" value="ECO:0007669"/>
    <property type="project" value="TreeGrafter"/>
</dbReference>
<evidence type="ECO:0000256" key="6">
    <source>
        <dbReference type="PIRSR" id="PIRSR600821-50"/>
    </source>
</evidence>
<dbReference type="CDD" id="cd00430">
    <property type="entry name" value="PLPDE_III_AR"/>
    <property type="match status" value="1"/>
</dbReference>
<evidence type="ECO:0000313" key="10">
    <source>
        <dbReference type="Proteomes" id="UP000184447"/>
    </source>
</evidence>
<dbReference type="UniPathway" id="UPA00042">
    <property type="reaction ID" value="UER00497"/>
</dbReference>
<dbReference type="EC" id="5.1.1.1" evidence="5"/>
<dbReference type="Gene3D" id="2.40.37.10">
    <property type="entry name" value="Lyase, Ornithine Decarboxylase, Chain A, domain 1"/>
    <property type="match status" value="1"/>
</dbReference>
<dbReference type="RefSeq" id="WP_073337890.1">
    <property type="nucleotide sequence ID" value="NZ_FQXM01000007.1"/>
</dbReference>
<sequence length="386" mass="43057">MFKHIRPVWEEINLDNLAYNIKQIKKISRCKEIMAVVKADAYGHGSIDVVPELLENGADSLAVAVISEAIELRKSGIEAPILILGFTSPAHFSELLKYDLEQSSFSYEYTELLSEEAGKNFKKAKIHICVDTGMGRIGFLPNEESIEQVYKISKLPNIKIEGIFSHFSTADETDKSYSIEQMKKFNAFCEKLSELGVSLGKKHIGNSAAIMDIPDAHFDAVRPGIVLYGYYPSNEVDKNQIELKPVMQLKTNIVHLKKVPKNFSVGYGRNFITKKESVIATLPVGYADGYTRALNGKAKVIVKKEFAAVVGKICMDQCMIDVSHIKNVSVGDEVILIGNTGDKKFDADDMAEALGTINYEIVCMIGRRVPRVYIKDDMVVKVRNYV</sequence>
<evidence type="ECO:0000256" key="7">
    <source>
        <dbReference type="PIRSR" id="PIRSR600821-52"/>
    </source>
</evidence>
<dbReference type="Pfam" id="PF00842">
    <property type="entry name" value="Ala_racemase_C"/>
    <property type="match status" value="1"/>
</dbReference>
<evidence type="ECO:0000256" key="1">
    <source>
        <dbReference type="ARBA" id="ARBA00000316"/>
    </source>
</evidence>
<dbReference type="InterPro" id="IPR009006">
    <property type="entry name" value="Ala_racemase/Decarboxylase_C"/>
</dbReference>
<dbReference type="Gene3D" id="3.20.20.10">
    <property type="entry name" value="Alanine racemase"/>
    <property type="match status" value="1"/>
</dbReference>
<dbReference type="PROSITE" id="PS00395">
    <property type="entry name" value="ALANINE_RACEMASE"/>
    <property type="match status" value="1"/>
</dbReference>
<dbReference type="PANTHER" id="PTHR30511">
    <property type="entry name" value="ALANINE RACEMASE"/>
    <property type="match status" value="1"/>
</dbReference>
<comment type="similarity">
    <text evidence="5">Belongs to the alanine racemase family.</text>
</comment>
<dbReference type="GO" id="GO:0009252">
    <property type="term" value="P:peptidoglycan biosynthetic process"/>
    <property type="evidence" value="ECO:0007669"/>
    <property type="project" value="TreeGrafter"/>
</dbReference>
<keyword evidence="3 5" id="KW-0663">Pyridoxal phosphate</keyword>
<proteinExistence type="inferred from homology"/>
<evidence type="ECO:0000256" key="2">
    <source>
        <dbReference type="ARBA" id="ARBA00001933"/>
    </source>
</evidence>
<comment type="pathway">
    <text evidence="5">Amino-acid biosynthesis; D-alanine biosynthesis; D-alanine from L-alanine: step 1/1.</text>
</comment>
<protein>
    <recommendedName>
        <fullName evidence="5">Alanine racemase</fullName>
        <ecNumber evidence="5">5.1.1.1</ecNumber>
    </recommendedName>
</protein>
<name>A0A1M5U4U2_9CLOT</name>
<dbReference type="InterPro" id="IPR001608">
    <property type="entry name" value="Ala_racemase_N"/>
</dbReference>
<feature type="active site" description="Proton acceptor; specific for D-alanine" evidence="5">
    <location>
        <position position="38"/>
    </location>
</feature>
<dbReference type="InterPro" id="IPR000821">
    <property type="entry name" value="Ala_racemase"/>
</dbReference>
<feature type="binding site" evidence="5 7">
    <location>
        <position position="136"/>
    </location>
    <ligand>
        <name>substrate</name>
    </ligand>
</feature>
<dbReference type="GO" id="GO:0008784">
    <property type="term" value="F:alanine racemase activity"/>
    <property type="evidence" value="ECO:0007669"/>
    <property type="project" value="UniProtKB-UniRule"/>
</dbReference>
<dbReference type="STRING" id="1121316.SAMN02745207_01574"/>
<dbReference type="Proteomes" id="UP000184447">
    <property type="component" value="Unassembled WGS sequence"/>
</dbReference>
<dbReference type="Pfam" id="PF01168">
    <property type="entry name" value="Ala_racemase_N"/>
    <property type="match status" value="1"/>
</dbReference>
<dbReference type="HAMAP" id="MF_01201">
    <property type="entry name" value="Ala_racemase"/>
    <property type="match status" value="1"/>
</dbReference>
<keyword evidence="4 5" id="KW-0413">Isomerase</keyword>
<dbReference type="AlphaFoldDB" id="A0A1M5U4U2"/>
<dbReference type="FunFam" id="3.20.20.10:FF:000002">
    <property type="entry name" value="Alanine racemase"/>
    <property type="match status" value="1"/>
</dbReference>
<keyword evidence="10" id="KW-1185">Reference proteome</keyword>
<feature type="active site" description="Proton acceptor; specific for L-alanine" evidence="5">
    <location>
        <position position="267"/>
    </location>
</feature>
<dbReference type="InterPro" id="IPR011079">
    <property type="entry name" value="Ala_racemase_C"/>
</dbReference>
<comment type="function">
    <text evidence="5">Catalyzes the interconversion of L-alanine and D-alanine. May also act on other amino acids.</text>
</comment>
<dbReference type="PANTHER" id="PTHR30511:SF0">
    <property type="entry name" value="ALANINE RACEMASE, CATABOLIC-RELATED"/>
    <property type="match status" value="1"/>
</dbReference>
<dbReference type="GO" id="GO:0030170">
    <property type="term" value="F:pyridoxal phosphate binding"/>
    <property type="evidence" value="ECO:0007669"/>
    <property type="project" value="UniProtKB-UniRule"/>
</dbReference>
<dbReference type="NCBIfam" id="TIGR00492">
    <property type="entry name" value="alr"/>
    <property type="match status" value="1"/>
</dbReference>
<dbReference type="SMART" id="SM01005">
    <property type="entry name" value="Ala_racemase_C"/>
    <property type="match status" value="1"/>
</dbReference>
<dbReference type="PRINTS" id="PR00992">
    <property type="entry name" value="ALARACEMASE"/>
</dbReference>
<evidence type="ECO:0000256" key="5">
    <source>
        <dbReference type="HAMAP-Rule" id="MF_01201"/>
    </source>
</evidence>
<comment type="cofactor">
    <cofactor evidence="2 5 6">
        <name>pyridoxal 5'-phosphate</name>
        <dbReference type="ChEBI" id="CHEBI:597326"/>
    </cofactor>
</comment>
<dbReference type="SUPFAM" id="SSF50621">
    <property type="entry name" value="Alanine racemase C-terminal domain-like"/>
    <property type="match status" value="1"/>
</dbReference>
<dbReference type="GO" id="GO:0030632">
    <property type="term" value="P:D-alanine biosynthetic process"/>
    <property type="evidence" value="ECO:0007669"/>
    <property type="project" value="UniProtKB-UniRule"/>
</dbReference>
<accession>A0A1M5U4U2</accession>